<protein>
    <submittedName>
        <fullName evidence="1">Uncharacterized protein</fullName>
    </submittedName>
</protein>
<reference evidence="1" key="1">
    <citation type="submission" date="2020-05" db="UniProtKB">
        <authorList>
            <consortium name="EnsemblMetazoa"/>
        </authorList>
    </citation>
    <scope>IDENTIFICATION</scope>
    <source>
        <strain evidence="1">TTRI</strain>
    </source>
</reference>
<dbReference type="VEuPathDB" id="VectorBase:GAUT045130"/>
<name>A0A1A9VRE7_GLOAU</name>
<accession>A0A1A9VRE7</accession>
<organism evidence="1 2">
    <name type="scientific">Glossina austeni</name>
    <name type="common">Savannah tsetse fly</name>
    <dbReference type="NCBI Taxonomy" id="7395"/>
    <lineage>
        <taxon>Eukaryota</taxon>
        <taxon>Metazoa</taxon>
        <taxon>Ecdysozoa</taxon>
        <taxon>Arthropoda</taxon>
        <taxon>Hexapoda</taxon>
        <taxon>Insecta</taxon>
        <taxon>Pterygota</taxon>
        <taxon>Neoptera</taxon>
        <taxon>Endopterygota</taxon>
        <taxon>Diptera</taxon>
        <taxon>Brachycera</taxon>
        <taxon>Muscomorpha</taxon>
        <taxon>Hippoboscoidea</taxon>
        <taxon>Glossinidae</taxon>
        <taxon>Glossina</taxon>
    </lineage>
</organism>
<evidence type="ECO:0000313" key="2">
    <source>
        <dbReference type="Proteomes" id="UP000078200"/>
    </source>
</evidence>
<dbReference type="AlphaFoldDB" id="A0A1A9VRE7"/>
<proteinExistence type="predicted"/>
<evidence type="ECO:0000313" key="1">
    <source>
        <dbReference type="EnsemblMetazoa" id="GAUT045130-PA"/>
    </source>
</evidence>
<sequence length="63" mass="6667">MSSVSSGDITESAVCIALNVLLNGVFLTKILRTKVFQYCTSISSPLALPAKSNIHASCGHDKK</sequence>
<keyword evidence="2" id="KW-1185">Reference proteome</keyword>
<dbReference type="Proteomes" id="UP000078200">
    <property type="component" value="Unassembled WGS sequence"/>
</dbReference>
<dbReference type="EnsemblMetazoa" id="GAUT045130-RA">
    <property type="protein sequence ID" value="GAUT045130-PA"/>
    <property type="gene ID" value="GAUT045130"/>
</dbReference>